<dbReference type="AlphaFoldDB" id="A0A9W7SZA4"/>
<keyword evidence="1" id="KW-0647">Proteasome</keyword>
<organism evidence="1 2">
    <name type="scientific">Teratosphaeria destructans</name>
    <dbReference type="NCBI Taxonomy" id="418781"/>
    <lineage>
        <taxon>Eukaryota</taxon>
        <taxon>Fungi</taxon>
        <taxon>Dikarya</taxon>
        <taxon>Ascomycota</taxon>
        <taxon>Pezizomycotina</taxon>
        <taxon>Dothideomycetes</taxon>
        <taxon>Dothideomycetidae</taxon>
        <taxon>Mycosphaerellales</taxon>
        <taxon>Teratosphaeriaceae</taxon>
        <taxon>Teratosphaeria</taxon>
    </lineage>
</organism>
<reference evidence="1 2" key="1">
    <citation type="journal article" date="2018" name="IMA Fungus">
        <title>IMA Genome-F 10: Nine draft genome sequences of Claviceps purpurea s.lat., including C. arundinis, C. humidiphila, and C. cf. spartinae, pseudomolecules for the pitch canker pathogen Fusarium circinatum, draft genome of Davidsoniella eucalypti, Grosmannia galeiformis, Quambalaria eucalypti, and Teratosphaeria destructans.</title>
        <authorList>
            <person name="Wingfield B.D."/>
            <person name="Liu M."/>
            <person name="Nguyen H.D."/>
            <person name="Lane F.A."/>
            <person name="Morgan S.W."/>
            <person name="De Vos L."/>
            <person name="Wilken P.M."/>
            <person name="Duong T.A."/>
            <person name="Aylward J."/>
            <person name="Coetzee M.P."/>
            <person name="Dadej K."/>
            <person name="De Beer Z.W."/>
            <person name="Findlay W."/>
            <person name="Havenga M."/>
            <person name="Kolarik M."/>
            <person name="Menzies J.G."/>
            <person name="Naidoo K."/>
            <person name="Pochopski O."/>
            <person name="Shoukouhi P."/>
            <person name="Santana Q.C."/>
            <person name="Seifert K.A."/>
            <person name="Soal N."/>
            <person name="Steenkamp E.T."/>
            <person name="Tatham C.T."/>
            <person name="van der Nest M.A."/>
            <person name="Wingfield M.J."/>
        </authorList>
    </citation>
    <scope>NUCLEOTIDE SEQUENCE [LARGE SCALE GENOMIC DNA]</scope>
    <source>
        <strain evidence="1">CMW44962</strain>
    </source>
</reference>
<name>A0A9W7SZA4_9PEZI</name>
<keyword evidence="2" id="KW-1185">Reference proteome</keyword>
<sequence length="416" mass="47485">MLAQVYKPHRALGNVTALCFRVPHHRTAAPGIRKLSQSPFPRPVYANWHDPLAIVAKLQAGRPGRALLVPGHVLLPPDPAAVSQLQQGSPEPQQVFKESVDRGTATACTALLCFDAYTAKTSHLPWHERLSLLHRDGPGRSVLLWLLTANDPRHFLDFTASNGLVRCTIQFMILEGQEELLWDMLDMSIPHLDDESKRGYAAVIWRGNLARAIVECKLGFDREGRADGAISAIFRYAHMKERSTLSAIRRAPLYSVAQAFANGFQRARYPNTNVVLYDRFLNFYERYFVERAHLARPYAYNLARFRLHHPRTPDARRACDILHAFERDDSELQRFFNSPVSKRRLLDRFILQTRDVLKSQGDPFHEQPWLIQLLRKVRSDPAHPRGKVLYRKGGIDSNHLYLDTVAESTSARTFGR</sequence>
<dbReference type="GO" id="GO:0000502">
    <property type="term" value="C:proteasome complex"/>
    <property type="evidence" value="ECO:0007669"/>
    <property type="project" value="UniProtKB-KW"/>
</dbReference>
<proteinExistence type="predicted"/>
<dbReference type="Proteomes" id="UP001138500">
    <property type="component" value="Unassembled WGS sequence"/>
</dbReference>
<protein>
    <submittedName>
        <fullName evidence="1">Proteasome subunit beta type-1</fullName>
    </submittedName>
</protein>
<evidence type="ECO:0000313" key="1">
    <source>
        <dbReference type="EMBL" id="KAH9844417.1"/>
    </source>
</evidence>
<evidence type="ECO:0000313" key="2">
    <source>
        <dbReference type="Proteomes" id="UP001138500"/>
    </source>
</evidence>
<reference evidence="1 2" key="2">
    <citation type="journal article" date="2021" name="Curr. Genet.">
        <title>Genetic response to nitrogen starvation in the aggressive Eucalyptus foliar pathogen Teratosphaeria destructans.</title>
        <authorList>
            <person name="Havenga M."/>
            <person name="Wingfield B.D."/>
            <person name="Wingfield M.J."/>
            <person name="Dreyer L.L."/>
            <person name="Roets F."/>
            <person name="Aylward J."/>
        </authorList>
    </citation>
    <scope>NUCLEOTIDE SEQUENCE [LARGE SCALE GENOMIC DNA]</scope>
    <source>
        <strain evidence="1">CMW44962</strain>
    </source>
</reference>
<dbReference type="EMBL" id="RIBY02000335">
    <property type="protein sequence ID" value="KAH9844417.1"/>
    <property type="molecule type" value="Genomic_DNA"/>
</dbReference>
<accession>A0A9W7SZA4</accession>
<gene>
    <name evidence="1" type="ORF">Tdes44962_MAKER01450</name>
</gene>
<comment type="caution">
    <text evidence="1">The sequence shown here is derived from an EMBL/GenBank/DDBJ whole genome shotgun (WGS) entry which is preliminary data.</text>
</comment>